<dbReference type="InterPro" id="IPR012340">
    <property type="entry name" value="NA-bd_OB-fold"/>
</dbReference>
<name>A0A9J5ZIR0_SOLCO</name>
<proteinExistence type="predicted"/>
<evidence type="ECO:0000313" key="2">
    <source>
        <dbReference type="EMBL" id="KAG5612437.1"/>
    </source>
</evidence>
<accession>A0A9J5ZIR0</accession>
<comment type="caution">
    <text evidence="2">The sequence shown here is derived from an EMBL/GenBank/DDBJ whole genome shotgun (WGS) entry which is preliminary data.</text>
</comment>
<dbReference type="GO" id="GO:0043489">
    <property type="term" value="P:RNA stabilization"/>
    <property type="evidence" value="ECO:0007669"/>
    <property type="project" value="TreeGrafter"/>
</dbReference>
<dbReference type="SMART" id="SM00316">
    <property type="entry name" value="S1"/>
    <property type="match status" value="2"/>
</dbReference>
<evidence type="ECO:0000313" key="3">
    <source>
        <dbReference type="Proteomes" id="UP000824120"/>
    </source>
</evidence>
<dbReference type="AlphaFoldDB" id="A0A9J5ZIR0"/>
<gene>
    <name evidence="2" type="ORF">H5410_023718</name>
</gene>
<reference evidence="2 3" key="1">
    <citation type="submission" date="2020-09" db="EMBL/GenBank/DDBJ databases">
        <title>De no assembly of potato wild relative species, Solanum commersonii.</title>
        <authorList>
            <person name="Cho K."/>
        </authorList>
    </citation>
    <scope>NUCLEOTIDE SEQUENCE [LARGE SCALE GENOMIC DNA]</scope>
    <source>
        <strain evidence="2">LZ3.2</strain>
        <tissue evidence="2">Leaf</tissue>
    </source>
</reference>
<feature type="domain" description="S1 motif" evidence="1">
    <location>
        <begin position="373"/>
        <end position="442"/>
    </location>
</feature>
<organism evidence="2 3">
    <name type="scientific">Solanum commersonii</name>
    <name type="common">Commerson's wild potato</name>
    <name type="synonym">Commerson's nightshade</name>
    <dbReference type="NCBI Taxonomy" id="4109"/>
    <lineage>
        <taxon>Eukaryota</taxon>
        <taxon>Viridiplantae</taxon>
        <taxon>Streptophyta</taxon>
        <taxon>Embryophyta</taxon>
        <taxon>Tracheophyta</taxon>
        <taxon>Spermatophyta</taxon>
        <taxon>Magnoliopsida</taxon>
        <taxon>eudicotyledons</taxon>
        <taxon>Gunneridae</taxon>
        <taxon>Pentapetalae</taxon>
        <taxon>asterids</taxon>
        <taxon>lamiids</taxon>
        <taxon>Solanales</taxon>
        <taxon>Solanaceae</taxon>
        <taxon>Solanoideae</taxon>
        <taxon>Solaneae</taxon>
        <taxon>Solanum</taxon>
    </lineage>
</organism>
<dbReference type="GO" id="GO:0003723">
    <property type="term" value="F:RNA binding"/>
    <property type="evidence" value="ECO:0007669"/>
    <property type="project" value="TreeGrafter"/>
</dbReference>
<dbReference type="PANTHER" id="PTHR15838:SF3">
    <property type="entry name" value="PROTEIN PIGMENT DEFECTIVE 338, CHLOROPLASTIC"/>
    <property type="match status" value="1"/>
</dbReference>
<keyword evidence="3" id="KW-1185">Reference proteome</keyword>
<dbReference type="InterPro" id="IPR003029">
    <property type="entry name" value="S1_domain"/>
</dbReference>
<dbReference type="Pfam" id="PF00575">
    <property type="entry name" value="S1"/>
    <property type="match status" value="1"/>
</dbReference>
<dbReference type="PANTHER" id="PTHR15838">
    <property type="entry name" value="NUCLEOLAR PROTEIN OF 40 KDA"/>
    <property type="match status" value="1"/>
</dbReference>
<protein>
    <recommendedName>
        <fullName evidence="1">S1 motif domain-containing protein</fullName>
    </recommendedName>
</protein>
<evidence type="ECO:0000259" key="1">
    <source>
        <dbReference type="PROSITE" id="PS50126"/>
    </source>
</evidence>
<dbReference type="OrthoDB" id="1918363at2759"/>
<dbReference type="PROSITE" id="PS50126">
    <property type="entry name" value="S1"/>
    <property type="match status" value="1"/>
</dbReference>
<dbReference type="EMBL" id="JACXVP010000004">
    <property type="protein sequence ID" value="KAG5612437.1"/>
    <property type="molecule type" value="Genomic_DNA"/>
</dbReference>
<dbReference type="SUPFAM" id="SSF50249">
    <property type="entry name" value="Nucleic acid-binding proteins"/>
    <property type="match status" value="1"/>
</dbReference>
<dbReference type="Gene3D" id="2.40.50.140">
    <property type="entry name" value="Nucleic acid-binding proteins"/>
    <property type="match status" value="1"/>
</dbReference>
<dbReference type="Proteomes" id="UP000824120">
    <property type="component" value="Chromosome 4"/>
</dbReference>
<sequence>MPLLLLPCKSFSIFNPILPVNTSVIYNTATQFSAFPLSPKYPLARIPKSSKNLSLHWNYQISLHTHVSFCSKNEIFEEFRTTQLDELPESEELELHNKPYLKQIDDGVVSDVEEEQKKEEEVHPVVEESKKGDLVVGVVVSGNENKLDVSVGADLLGTMLTKDVLPLYDKEMGYLLCDLEKDAEEFLVRGKMGIVSYDDAVGGESTSGKPVVEPGTVLFAEVLGRTLSGRPLLSTRRLFRRIAWHRVRQIKQLNEPIEVKITEWNTGGLLTRIEGLRAFLPKAELMNRVNSYTELKENQMKSQLLSCNNRYVGSSVIESVAGHILLKLTVCLPNGNGKVGRQINVLITRINEETNDLILSEKEAWQMLNLQEGTLVEGTVKKLFPFGAQIRLGETNRSGLLHISNVTQAKVTSMSNLLAVDEKVKVMVVKSMFPDKISLSIANLESEPGLFLSDKERVFSEAKQMAKKFRQNLPTVSATKKPEPLPTDRLPFEDEENMYANWKWFKFERDNVNME</sequence>